<feature type="transmembrane region" description="Helical" evidence="1">
    <location>
        <begin position="6"/>
        <end position="28"/>
    </location>
</feature>
<evidence type="ECO:0000313" key="3">
    <source>
        <dbReference type="Proteomes" id="UP000176614"/>
    </source>
</evidence>
<feature type="transmembrane region" description="Helical" evidence="1">
    <location>
        <begin position="99"/>
        <end position="117"/>
    </location>
</feature>
<feature type="transmembrane region" description="Helical" evidence="1">
    <location>
        <begin position="35"/>
        <end position="61"/>
    </location>
</feature>
<keyword evidence="1" id="KW-0812">Transmembrane</keyword>
<keyword evidence="1" id="KW-1133">Transmembrane helix</keyword>
<comment type="caution">
    <text evidence="2">The sequence shown here is derived from an EMBL/GenBank/DDBJ whole genome shotgun (WGS) entry which is preliminary data.</text>
</comment>
<dbReference type="Proteomes" id="UP000176614">
    <property type="component" value="Unassembled WGS sequence"/>
</dbReference>
<accession>A0A1F4W1E0</accession>
<feature type="transmembrane region" description="Helical" evidence="1">
    <location>
        <begin position="165"/>
        <end position="183"/>
    </location>
</feature>
<proteinExistence type="predicted"/>
<reference evidence="2 3" key="1">
    <citation type="journal article" date="2016" name="Nat. Commun.">
        <title>Thousands of microbial genomes shed light on interconnected biogeochemical processes in an aquifer system.</title>
        <authorList>
            <person name="Anantharaman K."/>
            <person name="Brown C.T."/>
            <person name="Hug L.A."/>
            <person name="Sharon I."/>
            <person name="Castelle C.J."/>
            <person name="Probst A.J."/>
            <person name="Thomas B.C."/>
            <person name="Singh A."/>
            <person name="Wilkins M.J."/>
            <person name="Karaoz U."/>
            <person name="Brodie E.L."/>
            <person name="Williams K.H."/>
            <person name="Hubbard S.S."/>
            <person name="Banfield J.F."/>
        </authorList>
    </citation>
    <scope>NUCLEOTIDE SEQUENCE [LARGE SCALE GENOMIC DNA]</scope>
</reference>
<evidence type="ECO:0000256" key="1">
    <source>
        <dbReference type="SAM" id="Phobius"/>
    </source>
</evidence>
<dbReference type="EMBL" id="MEVT01000008">
    <property type="protein sequence ID" value="OGC63237.1"/>
    <property type="molecule type" value="Genomic_DNA"/>
</dbReference>
<name>A0A1F4W1E0_UNCKA</name>
<protein>
    <submittedName>
        <fullName evidence="2">Uncharacterized protein</fullName>
    </submittedName>
</protein>
<keyword evidence="1" id="KW-0472">Membrane</keyword>
<sequence>MIKQLGIISTYKFPLLIAITLGVVLSAVKVAKEPLLLAMIFAGVLLGTLVLELEYVLYAFVFEPHTPFAENLTSFIKHGDFANAAKYVEYHKHEITDKSLNSAVFQVIIGLMAIFVISSDVSILIKAFVLSIFANTIYKLAESYFENKLHDWFWVLKNTPSRSGVVLYSFSLLILFIYCLLIFK</sequence>
<gene>
    <name evidence="2" type="ORF">A2264_00920</name>
</gene>
<dbReference type="AlphaFoldDB" id="A0A1F4W1E0"/>
<organism evidence="2 3">
    <name type="scientific">candidate division WWE3 bacterium RIFOXYA2_FULL_46_9</name>
    <dbReference type="NCBI Taxonomy" id="1802636"/>
    <lineage>
        <taxon>Bacteria</taxon>
        <taxon>Katanobacteria</taxon>
    </lineage>
</organism>
<evidence type="ECO:0000313" key="2">
    <source>
        <dbReference type="EMBL" id="OGC63237.1"/>
    </source>
</evidence>